<dbReference type="PANTHER" id="PTHR44858">
    <property type="entry name" value="TETRATRICOPEPTIDE REPEAT PROTEIN 6"/>
    <property type="match status" value="1"/>
</dbReference>
<dbReference type="EMBL" id="JABANE010000100">
    <property type="protein sequence ID" value="NME71471.1"/>
    <property type="molecule type" value="Genomic_DNA"/>
</dbReference>
<dbReference type="Gene3D" id="1.25.40.10">
    <property type="entry name" value="Tetratricopeptide repeat domain"/>
    <property type="match status" value="3"/>
</dbReference>
<comment type="caution">
    <text evidence="5">The sequence shown here is derived from an EMBL/GenBank/DDBJ whole genome shotgun (WGS) entry which is preliminary data.</text>
</comment>
<dbReference type="InterPro" id="IPR019734">
    <property type="entry name" value="TPR_rpt"/>
</dbReference>
<dbReference type="PANTHER" id="PTHR44858:SF1">
    <property type="entry name" value="UDP-N-ACETYLGLUCOSAMINE--PEPTIDE N-ACETYLGLUCOSAMINYLTRANSFERASE SPINDLY-RELATED"/>
    <property type="match status" value="1"/>
</dbReference>
<feature type="signal peptide" evidence="4">
    <location>
        <begin position="1"/>
        <end position="25"/>
    </location>
</feature>
<accession>A0A7X9XC65</accession>
<dbReference type="Pfam" id="PF13181">
    <property type="entry name" value="TPR_8"/>
    <property type="match status" value="2"/>
</dbReference>
<keyword evidence="6" id="KW-1185">Reference proteome</keyword>
<protein>
    <submittedName>
        <fullName evidence="5">Tetratricopeptide repeat protein</fullName>
    </submittedName>
</protein>
<evidence type="ECO:0000256" key="3">
    <source>
        <dbReference type="PROSITE-ProRule" id="PRU00339"/>
    </source>
</evidence>
<evidence type="ECO:0000256" key="4">
    <source>
        <dbReference type="SAM" id="SignalP"/>
    </source>
</evidence>
<dbReference type="PROSITE" id="PS51257">
    <property type="entry name" value="PROKAR_LIPOPROTEIN"/>
    <property type="match status" value="1"/>
</dbReference>
<organism evidence="5 6">
    <name type="scientific">Flammeovirga aprica JL-4</name>
    <dbReference type="NCBI Taxonomy" id="694437"/>
    <lineage>
        <taxon>Bacteria</taxon>
        <taxon>Pseudomonadati</taxon>
        <taxon>Bacteroidota</taxon>
        <taxon>Cytophagia</taxon>
        <taxon>Cytophagales</taxon>
        <taxon>Flammeovirgaceae</taxon>
        <taxon>Flammeovirga</taxon>
    </lineage>
</organism>
<dbReference type="RefSeq" id="WP_169659687.1">
    <property type="nucleotide sequence ID" value="NZ_JABANE010000100.1"/>
</dbReference>
<dbReference type="InterPro" id="IPR050498">
    <property type="entry name" value="Ycf3"/>
</dbReference>
<evidence type="ECO:0000313" key="6">
    <source>
        <dbReference type="Proteomes" id="UP000576082"/>
    </source>
</evidence>
<keyword evidence="2 3" id="KW-0802">TPR repeat</keyword>
<evidence type="ECO:0000256" key="1">
    <source>
        <dbReference type="ARBA" id="ARBA00022737"/>
    </source>
</evidence>
<dbReference type="AlphaFoldDB" id="A0A7X9XC65"/>
<reference evidence="5 6" key="1">
    <citation type="submission" date="2020-04" db="EMBL/GenBank/DDBJ databases">
        <title>Flammeovirga sp. SR4, a novel species isolated from seawater.</title>
        <authorList>
            <person name="Wang X."/>
        </authorList>
    </citation>
    <scope>NUCLEOTIDE SEQUENCE [LARGE SCALE GENOMIC DNA]</scope>
    <source>
        <strain evidence="5 6">ATCC 23126</strain>
    </source>
</reference>
<gene>
    <name evidence="5" type="ORF">HHU12_26125</name>
</gene>
<keyword evidence="1" id="KW-0677">Repeat</keyword>
<feature type="repeat" description="TPR" evidence="3">
    <location>
        <begin position="99"/>
        <end position="132"/>
    </location>
</feature>
<evidence type="ECO:0000256" key="2">
    <source>
        <dbReference type="ARBA" id="ARBA00022803"/>
    </source>
</evidence>
<feature type="repeat" description="TPR" evidence="3">
    <location>
        <begin position="58"/>
        <end position="91"/>
    </location>
</feature>
<dbReference type="SUPFAM" id="SSF48452">
    <property type="entry name" value="TPR-like"/>
    <property type="match status" value="1"/>
</dbReference>
<keyword evidence="4" id="KW-0732">Signal</keyword>
<dbReference type="Proteomes" id="UP000576082">
    <property type="component" value="Unassembled WGS sequence"/>
</dbReference>
<dbReference type="Pfam" id="PF13432">
    <property type="entry name" value="TPR_16"/>
    <property type="match status" value="1"/>
</dbReference>
<evidence type="ECO:0000313" key="5">
    <source>
        <dbReference type="EMBL" id="NME71471.1"/>
    </source>
</evidence>
<dbReference type="InterPro" id="IPR011990">
    <property type="entry name" value="TPR-like_helical_dom_sf"/>
</dbReference>
<proteinExistence type="predicted"/>
<dbReference type="SMART" id="SM00028">
    <property type="entry name" value="TPR"/>
    <property type="match status" value="5"/>
</dbReference>
<sequence>MKTKQINLLFAILTFLLIGCGPSSQELTNQGKQKLADSKFKEAISLFDAAIKEDANNMDAYNSRGYAHMALEEYSKANDDFTLAIELYKQTEEDVPDAYKYFYNRGNVRRFTRDYEGAVNDYTQAIQLDATIYDIYLNRAFVNAEIVGAAEALKDFEKAEELSEGKDKRVLYHKARLLSVMKDFEGAIVDFDKAIALDNKYAEAYYYKALAISGTTGKADERVCKMLSMAEALGYSPATAALQEYCE</sequence>
<name>A0A7X9XC65_9BACT</name>
<feature type="chain" id="PRO_5030816543" evidence="4">
    <location>
        <begin position="26"/>
        <end position="247"/>
    </location>
</feature>
<dbReference type="PROSITE" id="PS50005">
    <property type="entry name" value="TPR"/>
    <property type="match status" value="2"/>
</dbReference>